<dbReference type="RefSeq" id="WP_198515508.1">
    <property type="nucleotide sequence ID" value="NZ_JBHTBD010000007.1"/>
</dbReference>
<dbReference type="EMBL" id="JBHTBD010000007">
    <property type="protein sequence ID" value="MFC7296101.1"/>
    <property type="molecule type" value="Genomic_DNA"/>
</dbReference>
<sequence>MPIQEQNIKFLKSQVMGDVPEGGGAATGTEIPDGVMNNVFEDISDLDRAMGRFNLRKLFLAVRTLSTDLFGGAKTVVTALPEDGAIGYTLFSTNDPFDTREQAASRVEAYLFKGPMWHGALYENHIEGMRQIRVIQREGSELPPRGRTLTLVQNEGLPDEKEQYVRITEVEATLRVFTDPSSGKDFVRLIVSMDLSDALRFDFSGHTPNIGDNYNYTNGARLRDTTVADATRYFGAQKTVAAAGIGDKTIRTQSMFTQLVPAAQSEEPLANQPLNPSLIQTIEAGARTVEVPQQAHTLARDVTPENRRYNWIETLAPVPGPGAYSISYMAQGNWYTLVDDGEGVISGSDPGFGSGTIDYVTGNTSVTLGALPDAGSQIIHIYGSRVHYEVRSGADSLAVDRVAVPINLNHNPVIASSLSMTWPAGADTLTATVDATGTVTGAATGHIDPGSGEGEIYLTRLPNRGSDLAISYNWYEADDPGQSVYKRDQPVPTGSTITLPDIPKPDSLALELTVTDPKSRADITVIARDKAGILTVPPQLAKNSSYHQVETEQAIGTVNGATVTISTMDIQVKRNIWLGFGYASASA</sequence>
<keyword evidence="2" id="KW-1185">Reference proteome</keyword>
<protein>
    <submittedName>
        <fullName evidence="1">Uncharacterized protein</fullName>
    </submittedName>
</protein>
<dbReference type="Proteomes" id="UP001596506">
    <property type="component" value="Unassembled WGS sequence"/>
</dbReference>
<proteinExistence type="predicted"/>
<evidence type="ECO:0000313" key="1">
    <source>
        <dbReference type="EMBL" id="MFC7296101.1"/>
    </source>
</evidence>
<evidence type="ECO:0000313" key="2">
    <source>
        <dbReference type="Proteomes" id="UP001596506"/>
    </source>
</evidence>
<gene>
    <name evidence="1" type="ORF">ACFQQA_15365</name>
</gene>
<reference evidence="2" key="1">
    <citation type="journal article" date="2019" name="Int. J. Syst. Evol. Microbiol.">
        <title>The Global Catalogue of Microorganisms (GCM) 10K type strain sequencing project: providing services to taxonomists for standard genome sequencing and annotation.</title>
        <authorList>
            <consortium name="The Broad Institute Genomics Platform"/>
            <consortium name="The Broad Institute Genome Sequencing Center for Infectious Disease"/>
            <person name="Wu L."/>
            <person name="Ma J."/>
        </authorList>
    </citation>
    <scope>NUCLEOTIDE SEQUENCE [LARGE SCALE GENOMIC DNA]</scope>
    <source>
        <strain evidence="2">CCUG 60559</strain>
    </source>
</reference>
<comment type="caution">
    <text evidence="1">The sequence shown here is derived from an EMBL/GenBank/DDBJ whole genome shotgun (WGS) entry which is preliminary data.</text>
</comment>
<name>A0ABW2IZ32_9GAMM</name>
<organism evidence="1 2">
    <name type="scientific">Marinobacter aromaticivorans</name>
    <dbReference type="NCBI Taxonomy" id="1494078"/>
    <lineage>
        <taxon>Bacteria</taxon>
        <taxon>Pseudomonadati</taxon>
        <taxon>Pseudomonadota</taxon>
        <taxon>Gammaproteobacteria</taxon>
        <taxon>Pseudomonadales</taxon>
        <taxon>Marinobacteraceae</taxon>
        <taxon>Marinobacter</taxon>
    </lineage>
</organism>
<accession>A0ABW2IZ32</accession>